<evidence type="ECO:0000313" key="4">
    <source>
        <dbReference type="EMBL" id="MBB4966318.1"/>
    </source>
</evidence>
<evidence type="ECO:0000256" key="1">
    <source>
        <dbReference type="ARBA" id="ARBA00008898"/>
    </source>
</evidence>
<gene>
    <name evidence="4" type="ORF">F4559_003677</name>
</gene>
<dbReference type="GO" id="GO:0010181">
    <property type="term" value="F:FMN binding"/>
    <property type="evidence" value="ECO:0007669"/>
    <property type="project" value="InterPro"/>
</dbReference>
<dbReference type="InterPro" id="IPR002563">
    <property type="entry name" value="Flavin_Rdtase-like_dom"/>
</dbReference>
<evidence type="ECO:0000313" key="5">
    <source>
        <dbReference type="Proteomes" id="UP000542674"/>
    </source>
</evidence>
<dbReference type="PANTHER" id="PTHR30466:SF11">
    <property type="entry name" value="FLAVIN-DEPENDENT MONOOXYGENASE, REDUCTASE SUBUNIT HSAB"/>
    <property type="match status" value="1"/>
</dbReference>
<dbReference type="InterPro" id="IPR012349">
    <property type="entry name" value="Split_barrel_FMN-bd"/>
</dbReference>
<proteinExistence type="inferred from homology"/>
<feature type="domain" description="Flavin reductase like" evidence="3">
    <location>
        <begin position="16"/>
        <end position="164"/>
    </location>
</feature>
<accession>A0A7W7WX71</accession>
<comment type="similarity">
    <text evidence="1">Belongs to the non-flavoprotein flavin reductase family.</text>
</comment>
<name>A0A7W7WX71_9PSEU</name>
<dbReference type="SMART" id="SM00903">
    <property type="entry name" value="Flavin_Reduct"/>
    <property type="match status" value="1"/>
</dbReference>
<dbReference type="AlphaFoldDB" id="A0A7W7WX71"/>
<dbReference type="GO" id="GO:0042602">
    <property type="term" value="F:riboflavin reductase (NADPH) activity"/>
    <property type="evidence" value="ECO:0007669"/>
    <property type="project" value="TreeGrafter"/>
</dbReference>
<dbReference type="Pfam" id="PF01613">
    <property type="entry name" value="Flavin_Reduct"/>
    <property type="match status" value="1"/>
</dbReference>
<dbReference type="PANTHER" id="PTHR30466">
    <property type="entry name" value="FLAVIN REDUCTASE"/>
    <property type="match status" value="1"/>
</dbReference>
<keyword evidence="5" id="KW-1185">Reference proteome</keyword>
<dbReference type="Proteomes" id="UP000542674">
    <property type="component" value="Unassembled WGS sequence"/>
</dbReference>
<dbReference type="Gene3D" id="2.30.110.10">
    <property type="entry name" value="Electron Transport, Fmn-binding Protein, Chain A"/>
    <property type="match status" value="1"/>
</dbReference>
<protein>
    <submittedName>
        <fullName evidence="4">Flavin reductase (DIM6/NTAB) family NADH-FMN oxidoreductase RutF</fullName>
    </submittedName>
</protein>
<keyword evidence="2" id="KW-0560">Oxidoreductase</keyword>
<evidence type="ECO:0000256" key="2">
    <source>
        <dbReference type="ARBA" id="ARBA00023002"/>
    </source>
</evidence>
<comment type="caution">
    <text evidence="4">The sequence shown here is derived from an EMBL/GenBank/DDBJ whole genome shotgun (WGS) entry which is preliminary data.</text>
</comment>
<organism evidence="4 5">
    <name type="scientific">Saccharothrix violaceirubra</name>
    <dbReference type="NCBI Taxonomy" id="413306"/>
    <lineage>
        <taxon>Bacteria</taxon>
        <taxon>Bacillati</taxon>
        <taxon>Actinomycetota</taxon>
        <taxon>Actinomycetes</taxon>
        <taxon>Pseudonocardiales</taxon>
        <taxon>Pseudonocardiaceae</taxon>
        <taxon>Saccharothrix</taxon>
    </lineage>
</organism>
<dbReference type="SUPFAM" id="SSF50475">
    <property type="entry name" value="FMN-binding split barrel"/>
    <property type="match status" value="1"/>
</dbReference>
<evidence type="ECO:0000259" key="3">
    <source>
        <dbReference type="SMART" id="SM00903"/>
    </source>
</evidence>
<dbReference type="EMBL" id="JACHJS010000001">
    <property type="protein sequence ID" value="MBB4966318.1"/>
    <property type="molecule type" value="Genomic_DNA"/>
</dbReference>
<dbReference type="RefSeq" id="WP_184670247.1">
    <property type="nucleotide sequence ID" value="NZ_BAABAI010000026.1"/>
</dbReference>
<dbReference type="InterPro" id="IPR050268">
    <property type="entry name" value="NADH-dep_flavin_reductase"/>
</dbReference>
<sequence length="167" mass="17201">MPESPTIDTVSLRDAMSRYATGVVVLTVGGEHVNAMTANAFTSLSLDPPQVLACVARTATMHRSITAAGTFGVSLLSADQQDVARRFADSSRPRGADLFAAVPVRVGAATGVPLLEGASAWLECELAHDHEGGTHSIFVGRVLAAGLGPVGVDAMVYAGGKFHRATA</sequence>
<reference evidence="4 5" key="1">
    <citation type="submission" date="2020-08" db="EMBL/GenBank/DDBJ databases">
        <title>Sequencing the genomes of 1000 actinobacteria strains.</title>
        <authorList>
            <person name="Klenk H.-P."/>
        </authorList>
    </citation>
    <scope>NUCLEOTIDE SEQUENCE [LARGE SCALE GENOMIC DNA]</scope>
    <source>
        <strain evidence="4 5">DSM 45084</strain>
    </source>
</reference>